<keyword evidence="2 5" id="KW-0690">Ribosome biogenesis</keyword>
<name>A0ABV9DEA0_9MICO</name>
<evidence type="ECO:0000256" key="3">
    <source>
        <dbReference type="ARBA" id="ARBA00022552"/>
    </source>
</evidence>
<comment type="function">
    <text evidence="5">An accessory protein needed during the final step in the assembly of 30S ribosomal subunit, possibly for assembly of the head region. Essential for efficient processing of 16S rRNA. May be needed both before and after RbfA during the maturation of 16S rRNA. It has affinity for free ribosomal 30S subunits but not for 70S ribosomes.</text>
</comment>
<comment type="subcellular location">
    <subcellularLocation>
        <location evidence="5">Cytoplasm</location>
    </subcellularLocation>
</comment>
<dbReference type="RefSeq" id="WP_122824567.1">
    <property type="nucleotide sequence ID" value="NZ_CP033325.1"/>
</dbReference>
<dbReference type="InterPro" id="IPR036976">
    <property type="entry name" value="RimM_N_sf"/>
</dbReference>
<comment type="caution">
    <text evidence="9">The sequence shown here is derived from an EMBL/GenBank/DDBJ whole genome shotgun (WGS) entry which is preliminary data.</text>
</comment>
<evidence type="ECO:0000259" key="7">
    <source>
        <dbReference type="Pfam" id="PF01782"/>
    </source>
</evidence>
<dbReference type="Gene3D" id="2.30.30.240">
    <property type="entry name" value="PRC-barrel domain"/>
    <property type="match status" value="1"/>
</dbReference>
<evidence type="ECO:0000259" key="8">
    <source>
        <dbReference type="Pfam" id="PF24986"/>
    </source>
</evidence>
<dbReference type="Pfam" id="PF01782">
    <property type="entry name" value="RimM"/>
    <property type="match status" value="1"/>
</dbReference>
<gene>
    <name evidence="5 9" type="primary">rimM</name>
    <name evidence="9" type="ORF">ACFO3F_12720</name>
</gene>
<dbReference type="SUPFAM" id="SSF50346">
    <property type="entry name" value="PRC-barrel domain"/>
    <property type="match status" value="1"/>
</dbReference>
<evidence type="ECO:0000256" key="5">
    <source>
        <dbReference type="HAMAP-Rule" id="MF_00014"/>
    </source>
</evidence>
<dbReference type="EMBL" id="JBHSGF010000009">
    <property type="protein sequence ID" value="MFC4556114.1"/>
    <property type="molecule type" value="Genomic_DNA"/>
</dbReference>
<dbReference type="Pfam" id="PF24986">
    <property type="entry name" value="PRC_RimM"/>
    <property type="match status" value="1"/>
</dbReference>
<keyword evidence="4 5" id="KW-0143">Chaperone</keyword>
<reference evidence="10" key="1">
    <citation type="journal article" date="2019" name="Int. J. Syst. Evol. Microbiol.">
        <title>The Global Catalogue of Microorganisms (GCM) 10K type strain sequencing project: providing services to taxonomists for standard genome sequencing and annotation.</title>
        <authorList>
            <consortium name="The Broad Institute Genomics Platform"/>
            <consortium name="The Broad Institute Genome Sequencing Center for Infectious Disease"/>
            <person name="Wu L."/>
            <person name="Ma J."/>
        </authorList>
    </citation>
    <scope>NUCLEOTIDE SEQUENCE [LARGE SCALE GENOMIC DNA]</scope>
    <source>
        <strain evidence="10">JCM 3369</strain>
    </source>
</reference>
<evidence type="ECO:0000256" key="4">
    <source>
        <dbReference type="ARBA" id="ARBA00023186"/>
    </source>
</evidence>
<protein>
    <recommendedName>
        <fullName evidence="5">Ribosome maturation factor RimM</fullName>
    </recommendedName>
</protein>
<sequence>MERVVARIAGAHGLRGMVKLEVRTDAPAERFVPGAVLLTEPAERGPLTVAEAAERSGSWQVRFAEVEDRTGAEALRGTMLVVETAPGDDDDAWYPQELVGLRVEHVDGRALGTVAAVEHLPAHDVLVVDEPVGARSMIPFVREIVPVVDVAGGRVVVDPPRGLLAADPLDEPDAADEPDDADAPAEEERPAGGSAG</sequence>
<feature type="domain" description="RimM N-terminal" evidence="7">
    <location>
        <begin position="4"/>
        <end position="83"/>
    </location>
</feature>
<keyword evidence="1 5" id="KW-0963">Cytoplasm</keyword>
<proteinExistence type="inferred from homology"/>
<dbReference type="NCBIfam" id="TIGR02273">
    <property type="entry name" value="16S_RimM"/>
    <property type="match status" value="1"/>
</dbReference>
<accession>A0ABV9DEA0</accession>
<evidence type="ECO:0000313" key="9">
    <source>
        <dbReference type="EMBL" id="MFC4556114.1"/>
    </source>
</evidence>
<dbReference type="InterPro" id="IPR056792">
    <property type="entry name" value="PRC_RimM"/>
</dbReference>
<comment type="subunit">
    <text evidence="5">Binds ribosomal protein uS19.</text>
</comment>
<dbReference type="SUPFAM" id="SSF50447">
    <property type="entry name" value="Translation proteins"/>
    <property type="match status" value="1"/>
</dbReference>
<dbReference type="InterPro" id="IPR009000">
    <property type="entry name" value="Transl_B-barrel_sf"/>
</dbReference>
<dbReference type="PANTHER" id="PTHR33692:SF1">
    <property type="entry name" value="RIBOSOME MATURATION FACTOR RIMM"/>
    <property type="match status" value="1"/>
</dbReference>
<evidence type="ECO:0000313" key="10">
    <source>
        <dbReference type="Proteomes" id="UP001595955"/>
    </source>
</evidence>
<evidence type="ECO:0000256" key="2">
    <source>
        <dbReference type="ARBA" id="ARBA00022517"/>
    </source>
</evidence>
<dbReference type="InterPro" id="IPR002676">
    <property type="entry name" value="RimM_N"/>
</dbReference>
<dbReference type="PANTHER" id="PTHR33692">
    <property type="entry name" value="RIBOSOME MATURATION FACTOR RIMM"/>
    <property type="match status" value="1"/>
</dbReference>
<feature type="domain" description="Ribosome maturation factor RimM PRC barrel" evidence="8">
    <location>
        <begin position="96"/>
        <end position="163"/>
    </location>
</feature>
<comment type="similarity">
    <text evidence="5">Belongs to the RimM family.</text>
</comment>
<keyword evidence="3 5" id="KW-0698">rRNA processing</keyword>
<feature type="region of interest" description="Disordered" evidence="6">
    <location>
        <begin position="159"/>
        <end position="196"/>
    </location>
</feature>
<feature type="compositionally biased region" description="Acidic residues" evidence="6">
    <location>
        <begin position="168"/>
        <end position="185"/>
    </location>
</feature>
<dbReference type="InterPro" id="IPR011033">
    <property type="entry name" value="PRC_barrel-like_sf"/>
</dbReference>
<evidence type="ECO:0000256" key="6">
    <source>
        <dbReference type="SAM" id="MobiDB-lite"/>
    </source>
</evidence>
<dbReference type="Proteomes" id="UP001595955">
    <property type="component" value="Unassembled WGS sequence"/>
</dbReference>
<comment type="domain">
    <text evidence="5">The PRC barrel domain binds ribosomal protein uS19.</text>
</comment>
<keyword evidence="10" id="KW-1185">Reference proteome</keyword>
<organism evidence="9 10">
    <name type="scientific">Georgenia faecalis</name>
    <dbReference type="NCBI Taxonomy" id="2483799"/>
    <lineage>
        <taxon>Bacteria</taxon>
        <taxon>Bacillati</taxon>
        <taxon>Actinomycetota</taxon>
        <taxon>Actinomycetes</taxon>
        <taxon>Micrococcales</taxon>
        <taxon>Bogoriellaceae</taxon>
        <taxon>Georgenia</taxon>
    </lineage>
</organism>
<dbReference type="Gene3D" id="2.40.30.60">
    <property type="entry name" value="RimM"/>
    <property type="match status" value="1"/>
</dbReference>
<dbReference type="InterPro" id="IPR011961">
    <property type="entry name" value="RimM"/>
</dbReference>
<evidence type="ECO:0000256" key="1">
    <source>
        <dbReference type="ARBA" id="ARBA00022490"/>
    </source>
</evidence>
<dbReference type="HAMAP" id="MF_00014">
    <property type="entry name" value="Ribosome_mat_RimM"/>
    <property type="match status" value="1"/>
</dbReference>